<proteinExistence type="predicted"/>
<evidence type="ECO:0000313" key="3">
    <source>
        <dbReference type="Proteomes" id="UP000254033"/>
    </source>
</evidence>
<accession>A0A378IT93</accession>
<dbReference type="EMBL" id="UGNY01000001">
    <property type="protein sequence ID" value="STX38446.1"/>
    <property type="molecule type" value="Genomic_DNA"/>
</dbReference>
<dbReference type="AlphaFoldDB" id="A0A378IT93"/>
<keyword evidence="2" id="KW-0418">Kinase</keyword>
<dbReference type="InterPro" id="IPR011009">
    <property type="entry name" value="Kinase-like_dom_sf"/>
</dbReference>
<evidence type="ECO:0000259" key="1">
    <source>
        <dbReference type="PROSITE" id="PS50011"/>
    </source>
</evidence>
<evidence type="ECO:0000313" key="2">
    <source>
        <dbReference type="EMBL" id="STX38446.1"/>
    </source>
</evidence>
<sequence length="865" mass="96874">MGFFRKTLRKEHLLDRGIYSDSKGHLAQRIDYAWNIYNSPKPKYTTAHKDAALSFLRASFNIPESYKKEQAVEKIAALMALKAANPDKKFVPKLPDPVRREVVAGGTPSVAVRVAEIRAPVEEVVRLEPMAKLKYITSPSTSHLSKSTAQMVDKFIKSVNGDIDELNRLIKVYNDTRDKEGKIRALQGVYHYAKIVDSKYQAAYMSFSAGYRETIHQTLYSNVKKEFAKLGILSLHKVLEINPASPPITPVNKDSFAEILANMSPEKTSRLLTILAEGAKFDLTDFKRLYSSGEEGYEEFQSFLKKHSIQFLGGGNSKNFKITSLADGSEIVLKVDNRLNMPKKVEAHLREHSLKATLTPVAAERQATYVDASSSERWTRTLLLTEFCAGGDLESHSKQRPNNAARLQSALDIYSQMGTILNDISRDGCGFPDMKNTNWLLDRNGRVRLADTKSFAFTDAAGNIDYKSPANEWCSLLSTGYMNPPEFKRWDRVPFSADKMHSFMLGKNLYQYLTQCDFEYLYGKNDAAEFDFSAPIFQSAPGRQLKTLISAMIKVDPAQRIPVSEAVSELTRIQKIIAVNECNEILEKINRKGFGKADTAMNAFVMAKQAEILEAKNLAEVGKIKDELNAFEQVKVDPQLIGLREALVSSGDRNAVIALNQIPVKERGNIMAATSPEALVAKELIVVHRYKSECKRVLATIAHEELGPNDVAMRDFIEKKKRAIAETSDPDVLLKLKTELTSTLEQLKKDSSVKEVKSIIQDFRKNAGLLTVGMNAKATRIEDALMRVPIEERRNLHISKNPAAVEVQKAIASHRYWGKRGEVYLNKDGTVDEKKAANSFKDFKARLNAAKDSPAEETPAVRMKT</sequence>
<keyword evidence="2" id="KW-0808">Transferase</keyword>
<dbReference type="PROSITE" id="PS50011">
    <property type="entry name" value="PROTEIN_KINASE_DOM"/>
    <property type="match status" value="1"/>
</dbReference>
<dbReference type="Gene3D" id="1.10.510.10">
    <property type="entry name" value="Transferase(Phosphotransferase) domain 1"/>
    <property type="match status" value="1"/>
</dbReference>
<dbReference type="GO" id="GO:0005524">
    <property type="term" value="F:ATP binding"/>
    <property type="evidence" value="ECO:0007669"/>
    <property type="project" value="InterPro"/>
</dbReference>
<reference evidence="2 3" key="1">
    <citation type="submission" date="2018-06" db="EMBL/GenBank/DDBJ databases">
        <authorList>
            <consortium name="Pathogen Informatics"/>
            <person name="Doyle S."/>
        </authorList>
    </citation>
    <scope>NUCLEOTIDE SEQUENCE [LARGE SCALE GENOMIC DNA]</scope>
    <source>
        <strain evidence="2 3">NCTC11978</strain>
    </source>
</reference>
<keyword evidence="2" id="KW-0723">Serine/threonine-protein kinase</keyword>
<feature type="domain" description="Protein kinase" evidence="1">
    <location>
        <begin position="306"/>
        <end position="577"/>
    </location>
</feature>
<dbReference type="InterPro" id="IPR000719">
    <property type="entry name" value="Prot_kinase_dom"/>
</dbReference>
<protein>
    <submittedName>
        <fullName evidence="2">Serine/threonine protein kinase</fullName>
    </submittedName>
</protein>
<dbReference type="GO" id="GO:0004674">
    <property type="term" value="F:protein serine/threonine kinase activity"/>
    <property type="evidence" value="ECO:0007669"/>
    <property type="project" value="UniProtKB-KW"/>
</dbReference>
<dbReference type="Proteomes" id="UP000254033">
    <property type="component" value="Unassembled WGS sequence"/>
</dbReference>
<name>A0A378IT93_9GAMM</name>
<organism evidence="2 3">
    <name type="scientific">Legionella feeleii</name>
    <dbReference type="NCBI Taxonomy" id="453"/>
    <lineage>
        <taxon>Bacteria</taxon>
        <taxon>Pseudomonadati</taxon>
        <taxon>Pseudomonadota</taxon>
        <taxon>Gammaproteobacteria</taxon>
        <taxon>Legionellales</taxon>
        <taxon>Legionellaceae</taxon>
        <taxon>Legionella</taxon>
    </lineage>
</organism>
<gene>
    <name evidence="2" type="ORF">NCTC11978_01630</name>
</gene>
<dbReference type="SUPFAM" id="SSF56112">
    <property type="entry name" value="Protein kinase-like (PK-like)"/>
    <property type="match status" value="1"/>
</dbReference>